<sequence>MLALAGWTVLWSISDPAGGGAAAPTTPGSTPGSAEPPTDLAPAEMWLDDLVLDAGTVTLPDTTLHDVTASAQGVRTGPDGLVATAMVVDATVPFDVVAEQIGEDAVVRPGDGSEAVVERDVEVGGRSFHVVASGSVEVVDGRLVVEPSTVDVGGPSFLAGLIGSVVRGLVTIEHEVEGLPEGLVLQEVVVQDDGFRASLSGDDVRIVFPAVP</sequence>
<name>A0A511JM69_9CELL</name>
<evidence type="ECO:0000256" key="1">
    <source>
        <dbReference type="SAM" id="MobiDB-lite"/>
    </source>
</evidence>
<protein>
    <recommendedName>
        <fullName evidence="4">DUF2993 domain-containing protein</fullName>
    </recommendedName>
</protein>
<feature type="region of interest" description="Disordered" evidence="1">
    <location>
        <begin position="16"/>
        <end position="38"/>
    </location>
</feature>
<dbReference type="InterPro" id="IPR021373">
    <property type="entry name" value="DUF2993"/>
</dbReference>
<dbReference type="Proteomes" id="UP000321049">
    <property type="component" value="Unassembled WGS sequence"/>
</dbReference>
<gene>
    <name evidence="2" type="ORF">CTE05_25320</name>
</gene>
<dbReference type="Pfam" id="PF11209">
    <property type="entry name" value="LmeA"/>
    <property type="match status" value="1"/>
</dbReference>
<keyword evidence="3" id="KW-1185">Reference proteome</keyword>
<evidence type="ECO:0000313" key="2">
    <source>
        <dbReference type="EMBL" id="GEL98985.1"/>
    </source>
</evidence>
<evidence type="ECO:0000313" key="3">
    <source>
        <dbReference type="Proteomes" id="UP000321049"/>
    </source>
</evidence>
<evidence type="ECO:0008006" key="4">
    <source>
        <dbReference type="Google" id="ProtNLM"/>
    </source>
</evidence>
<dbReference type="AlphaFoldDB" id="A0A511JM69"/>
<comment type="caution">
    <text evidence="2">The sequence shown here is derived from an EMBL/GenBank/DDBJ whole genome shotgun (WGS) entry which is preliminary data.</text>
</comment>
<dbReference type="EMBL" id="BJWH01000013">
    <property type="protein sequence ID" value="GEL98985.1"/>
    <property type="molecule type" value="Genomic_DNA"/>
</dbReference>
<feature type="compositionally biased region" description="Low complexity" evidence="1">
    <location>
        <begin position="22"/>
        <end position="38"/>
    </location>
</feature>
<organism evidence="2 3">
    <name type="scientific">Cellulomonas terrae</name>
    <dbReference type="NCBI Taxonomy" id="311234"/>
    <lineage>
        <taxon>Bacteria</taxon>
        <taxon>Bacillati</taxon>
        <taxon>Actinomycetota</taxon>
        <taxon>Actinomycetes</taxon>
        <taxon>Micrococcales</taxon>
        <taxon>Cellulomonadaceae</taxon>
        <taxon>Cellulomonas</taxon>
    </lineage>
</organism>
<accession>A0A511JM69</accession>
<reference evidence="2 3" key="1">
    <citation type="submission" date="2019-07" db="EMBL/GenBank/DDBJ databases">
        <title>Whole genome shotgun sequence of Cellulomonas terrae NBRC 100819.</title>
        <authorList>
            <person name="Hosoyama A."/>
            <person name="Uohara A."/>
            <person name="Ohji S."/>
            <person name="Ichikawa N."/>
        </authorList>
    </citation>
    <scope>NUCLEOTIDE SEQUENCE [LARGE SCALE GENOMIC DNA]</scope>
    <source>
        <strain evidence="2 3">NBRC 100819</strain>
    </source>
</reference>
<proteinExistence type="predicted"/>